<reference evidence="7 8" key="1">
    <citation type="journal article" date="2012" name="BMC Genomics">
        <title>Comparative genomic analysis and phylogenetic position of Theileria equi.</title>
        <authorList>
            <person name="Kappmeyer L.S."/>
            <person name="Thiagarajan M."/>
            <person name="Herndon D.R."/>
            <person name="Ramsay J.D."/>
            <person name="Caler E."/>
            <person name="Djikeng A."/>
            <person name="Gillespie J.J."/>
            <person name="Lau A.O."/>
            <person name="Roalson E.H."/>
            <person name="Silva J.C."/>
            <person name="Silva M.G."/>
            <person name="Suarez C.E."/>
            <person name="Ueti M.W."/>
            <person name="Nene V.M."/>
            <person name="Mealey R.H."/>
            <person name="Knowles D.P."/>
            <person name="Brayton K.A."/>
        </authorList>
    </citation>
    <scope>NUCLEOTIDE SEQUENCE [LARGE SCALE GENOMIC DNA]</scope>
    <source>
        <strain evidence="7 8">WA</strain>
    </source>
</reference>
<evidence type="ECO:0008006" key="9">
    <source>
        <dbReference type="Google" id="ProtNLM"/>
    </source>
</evidence>
<dbReference type="GeneID" id="15806793"/>
<dbReference type="GO" id="GO:0016787">
    <property type="term" value="F:hydrolase activity"/>
    <property type="evidence" value="ECO:0007669"/>
    <property type="project" value="UniProtKB-KW"/>
</dbReference>
<accession>L0AVP8</accession>
<evidence type="ECO:0000256" key="1">
    <source>
        <dbReference type="ARBA" id="ARBA00006752"/>
    </source>
</evidence>
<dbReference type="SMART" id="SM00268">
    <property type="entry name" value="ACTIN"/>
    <property type="match status" value="1"/>
</dbReference>
<dbReference type="Proteomes" id="UP000031512">
    <property type="component" value="Chromosome 1"/>
</dbReference>
<dbReference type="Gene3D" id="3.90.640.10">
    <property type="entry name" value="Actin, Chain A, domain 4"/>
    <property type="match status" value="1"/>
</dbReference>
<dbReference type="RefSeq" id="XP_004829348.1">
    <property type="nucleotide sequence ID" value="XM_004829291.1"/>
</dbReference>
<dbReference type="eggNOG" id="KOG0679">
    <property type="taxonomic scope" value="Eukaryota"/>
</dbReference>
<dbReference type="InterPro" id="IPR043129">
    <property type="entry name" value="ATPase_NBD"/>
</dbReference>
<gene>
    <name evidence="7" type="ORF">BEWA_025310</name>
</gene>
<evidence type="ECO:0000256" key="5">
    <source>
        <dbReference type="ARBA" id="ARBA00049360"/>
    </source>
</evidence>
<dbReference type="InterPro" id="IPR004000">
    <property type="entry name" value="Actin"/>
</dbReference>
<keyword evidence="2" id="KW-0547">Nucleotide-binding</keyword>
<dbReference type="AlphaFoldDB" id="L0AVP8"/>
<comment type="similarity">
    <text evidence="1 6">Belongs to the actin family.</text>
</comment>
<evidence type="ECO:0000256" key="6">
    <source>
        <dbReference type="RuleBase" id="RU000487"/>
    </source>
</evidence>
<evidence type="ECO:0000313" key="7">
    <source>
        <dbReference type="EMBL" id="AFZ79682.1"/>
    </source>
</evidence>
<keyword evidence="8" id="KW-1185">Reference proteome</keyword>
<dbReference type="VEuPathDB" id="PiroplasmaDB:BEWA_025310"/>
<protein>
    <recommendedName>
        <fullName evidence="9">Actin</fullName>
    </recommendedName>
</protein>
<dbReference type="OrthoDB" id="5132116at2759"/>
<dbReference type="EMBL" id="CP001669">
    <property type="protein sequence ID" value="AFZ79682.1"/>
    <property type="molecule type" value="Genomic_DNA"/>
</dbReference>
<keyword evidence="3" id="KW-0378">Hydrolase</keyword>
<dbReference type="FunFam" id="3.30.420.40:FF:000058">
    <property type="entry name" value="Putative actin-related protein 5"/>
    <property type="match status" value="1"/>
</dbReference>
<keyword evidence="4" id="KW-0067">ATP-binding</keyword>
<evidence type="ECO:0000256" key="3">
    <source>
        <dbReference type="ARBA" id="ARBA00022801"/>
    </source>
</evidence>
<organism evidence="7 8">
    <name type="scientific">Theileria equi strain WA</name>
    <dbReference type="NCBI Taxonomy" id="1537102"/>
    <lineage>
        <taxon>Eukaryota</taxon>
        <taxon>Sar</taxon>
        <taxon>Alveolata</taxon>
        <taxon>Apicomplexa</taxon>
        <taxon>Aconoidasida</taxon>
        <taxon>Piroplasmida</taxon>
        <taxon>Theileriidae</taxon>
        <taxon>Theileria</taxon>
    </lineage>
</organism>
<dbReference type="Pfam" id="PF00022">
    <property type="entry name" value="Actin"/>
    <property type="match status" value="1"/>
</dbReference>
<sequence>MATSLPSGGDDVSAIIVDPGYDTIRIGNCQEDFPREYIPSALVKDASEWRSLSHIKRQKFSEMRRLFHLNRDGNLEVDPFVFEKLIRVGIEGTRHYGSIETCVDSKTRSEALDTTGIDGCIGTLMLNPSAHPVLVSEPTAVSKQFRDAVLEVLFEQIDVPAAYLAKRAALTAFSVGRASALIVDVGAGGTTISPVHDGIALQSTIQDSLVGGNALDLQLANMLHEDGYAPFEPSTDVCQEYYRVQLARELREKFCEVQNTSKESADGTVKQEDAYKDSVDTSSTYTDTYNLPDGTVVSMKKYKHSIPELLFTPEPARVAEFNQFKGLIPMITDCIFESDVDIRRELLSSIVVVGGLSITPGFINRITSGLMGHSLLSAAKFKIVHSSSYVEKRYSTWLGGSILASLGRFQQLWISKAEYQEHGTIIAYRRCN</sequence>
<name>L0AVP8_THEEQ</name>
<dbReference type="KEGG" id="beq:BEWA_025310"/>
<evidence type="ECO:0000256" key="2">
    <source>
        <dbReference type="ARBA" id="ARBA00022741"/>
    </source>
</evidence>
<dbReference type="Gene3D" id="3.30.420.40">
    <property type="match status" value="2"/>
</dbReference>
<proteinExistence type="inferred from homology"/>
<comment type="catalytic activity">
    <reaction evidence="5">
        <text>ATP + H2O = ADP + phosphate + H(+)</text>
        <dbReference type="Rhea" id="RHEA:13065"/>
        <dbReference type="ChEBI" id="CHEBI:15377"/>
        <dbReference type="ChEBI" id="CHEBI:15378"/>
        <dbReference type="ChEBI" id="CHEBI:30616"/>
        <dbReference type="ChEBI" id="CHEBI:43474"/>
        <dbReference type="ChEBI" id="CHEBI:456216"/>
    </reaction>
</comment>
<dbReference type="GO" id="GO:0005524">
    <property type="term" value="F:ATP binding"/>
    <property type="evidence" value="ECO:0007669"/>
    <property type="project" value="UniProtKB-KW"/>
</dbReference>
<evidence type="ECO:0000313" key="8">
    <source>
        <dbReference type="Proteomes" id="UP000031512"/>
    </source>
</evidence>
<evidence type="ECO:0000256" key="4">
    <source>
        <dbReference type="ARBA" id="ARBA00022840"/>
    </source>
</evidence>
<dbReference type="SUPFAM" id="SSF53067">
    <property type="entry name" value="Actin-like ATPase domain"/>
    <property type="match status" value="2"/>
</dbReference>
<dbReference type="PANTHER" id="PTHR11937">
    <property type="entry name" value="ACTIN"/>
    <property type="match status" value="1"/>
</dbReference>
<dbReference type="STRING" id="1537102.L0AVP8"/>